<dbReference type="RefSeq" id="WP_187026245.1">
    <property type="nucleotide sequence ID" value="NZ_JACRUP010000006.1"/>
</dbReference>
<sequence length="124" mass="14352">MDNSTPEMTNEIREAFRARLIEEEIKVTNQRKASLESANGTQEKSADQCDEASRIEDRNYHLAMADQQLLRLREIQVALKNFDDDFGYCIDCGDEVNIKRLEINPAYQRCTSCEHDHSLRKKNG</sequence>
<evidence type="ECO:0000256" key="4">
    <source>
        <dbReference type="PROSITE-ProRule" id="PRU00510"/>
    </source>
</evidence>
<dbReference type="Pfam" id="PF01258">
    <property type="entry name" value="zf-dskA_traR"/>
    <property type="match status" value="1"/>
</dbReference>
<dbReference type="EMBL" id="JACRUP010000006">
    <property type="protein sequence ID" value="MBC5851445.1"/>
    <property type="molecule type" value="Genomic_DNA"/>
</dbReference>
<dbReference type="SUPFAM" id="SSF57716">
    <property type="entry name" value="Glucocorticoid receptor-like (DNA-binding domain)"/>
    <property type="match status" value="1"/>
</dbReference>
<reference evidence="7" key="1">
    <citation type="submission" date="2020-08" db="EMBL/GenBank/DDBJ databases">
        <title>Genome Sequencing and Pan-Genome Analysis of Migratory bird Vibrio Strains, Inner Mongolia.</title>
        <authorList>
            <person name="Zheng L."/>
        </authorList>
    </citation>
    <scope>NUCLEOTIDE SEQUENCE</scope>
    <source>
        <strain evidence="7">M13F</strain>
    </source>
</reference>
<protein>
    <submittedName>
        <fullName evidence="7">TraR/DksA C4-type zinc finger protein</fullName>
    </submittedName>
</protein>
<evidence type="ECO:0000259" key="6">
    <source>
        <dbReference type="Pfam" id="PF01258"/>
    </source>
</evidence>
<dbReference type="PANTHER" id="PTHR33823">
    <property type="entry name" value="RNA POLYMERASE-BINDING TRANSCRIPTION FACTOR DKSA-RELATED"/>
    <property type="match status" value="1"/>
</dbReference>
<gene>
    <name evidence="7" type="ORF">H8Q88_10925</name>
</gene>
<dbReference type="PROSITE" id="PS51128">
    <property type="entry name" value="ZF_DKSA_2"/>
    <property type="match status" value="1"/>
</dbReference>
<evidence type="ECO:0000256" key="1">
    <source>
        <dbReference type="ARBA" id="ARBA00022723"/>
    </source>
</evidence>
<feature type="domain" description="Zinc finger DksA/TraR C4-type" evidence="6">
    <location>
        <begin position="85"/>
        <end position="117"/>
    </location>
</feature>
<keyword evidence="1" id="KW-0479">Metal-binding</keyword>
<dbReference type="PANTHER" id="PTHR33823:SF4">
    <property type="entry name" value="GENERAL STRESS PROTEIN 16O"/>
    <property type="match status" value="1"/>
</dbReference>
<comment type="caution">
    <text evidence="7">The sequence shown here is derived from an EMBL/GenBank/DDBJ whole genome shotgun (WGS) entry which is preliminary data.</text>
</comment>
<evidence type="ECO:0000256" key="2">
    <source>
        <dbReference type="ARBA" id="ARBA00022771"/>
    </source>
</evidence>
<evidence type="ECO:0000313" key="7">
    <source>
        <dbReference type="EMBL" id="MBC5851445.1"/>
    </source>
</evidence>
<feature type="compositionally biased region" description="Polar residues" evidence="5">
    <location>
        <begin position="30"/>
        <end position="43"/>
    </location>
</feature>
<accession>A0A9X0RBG5</accession>
<dbReference type="GO" id="GO:0008270">
    <property type="term" value="F:zinc ion binding"/>
    <property type="evidence" value="ECO:0007669"/>
    <property type="project" value="UniProtKB-KW"/>
</dbReference>
<proteinExistence type="predicted"/>
<dbReference type="Gene3D" id="1.20.120.910">
    <property type="entry name" value="DksA, coiled-coil domain"/>
    <property type="match status" value="1"/>
</dbReference>
<dbReference type="AlphaFoldDB" id="A0A9X0RBG5"/>
<dbReference type="SUPFAM" id="SSF109635">
    <property type="entry name" value="DnaK suppressor protein DksA, alpha-hairpin domain"/>
    <property type="match status" value="1"/>
</dbReference>
<keyword evidence="3" id="KW-0862">Zinc</keyword>
<evidence type="ECO:0000256" key="3">
    <source>
        <dbReference type="ARBA" id="ARBA00022833"/>
    </source>
</evidence>
<feature type="region of interest" description="Disordered" evidence="5">
    <location>
        <begin position="30"/>
        <end position="52"/>
    </location>
</feature>
<organism evidence="7 8">
    <name type="scientific">Vibrio metschnikovii</name>
    <dbReference type="NCBI Taxonomy" id="28172"/>
    <lineage>
        <taxon>Bacteria</taxon>
        <taxon>Pseudomonadati</taxon>
        <taxon>Pseudomonadota</taxon>
        <taxon>Gammaproteobacteria</taxon>
        <taxon>Vibrionales</taxon>
        <taxon>Vibrionaceae</taxon>
        <taxon>Vibrio</taxon>
    </lineage>
</organism>
<evidence type="ECO:0000313" key="8">
    <source>
        <dbReference type="Proteomes" id="UP000615796"/>
    </source>
</evidence>
<keyword evidence="8" id="KW-1185">Reference proteome</keyword>
<feature type="zinc finger region" description="dksA C4-type" evidence="4">
    <location>
        <begin position="89"/>
        <end position="113"/>
    </location>
</feature>
<dbReference type="InterPro" id="IPR037187">
    <property type="entry name" value="DnaK_N"/>
</dbReference>
<name>A0A9X0RBG5_VIBME</name>
<dbReference type="Proteomes" id="UP000615796">
    <property type="component" value="Unassembled WGS sequence"/>
</dbReference>
<keyword evidence="2" id="KW-0863">Zinc-finger</keyword>
<evidence type="ECO:0000256" key="5">
    <source>
        <dbReference type="SAM" id="MobiDB-lite"/>
    </source>
</evidence>
<dbReference type="InterPro" id="IPR000962">
    <property type="entry name" value="Znf_DskA_TraR"/>
</dbReference>